<dbReference type="GO" id="GO:0006006">
    <property type="term" value="P:glucose metabolic process"/>
    <property type="evidence" value="ECO:0007669"/>
    <property type="project" value="UniProtKB-KW"/>
</dbReference>
<dbReference type="AlphaFoldDB" id="A0A9X1I6B8"/>
<comment type="similarity">
    <text evidence="1">Belongs to the cycloisomerase 2 family.</text>
</comment>
<dbReference type="InterPro" id="IPR011048">
    <property type="entry name" value="Haem_d1_sf"/>
</dbReference>
<keyword evidence="4" id="KW-1185">Reference proteome</keyword>
<evidence type="ECO:0000256" key="2">
    <source>
        <dbReference type="ARBA" id="ARBA00022526"/>
    </source>
</evidence>
<dbReference type="GO" id="GO:0005829">
    <property type="term" value="C:cytosol"/>
    <property type="evidence" value="ECO:0007669"/>
    <property type="project" value="TreeGrafter"/>
</dbReference>
<evidence type="ECO:0000313" key="4">
    <source>
        <dbReference type="Proteomes" id="UP001139286"/>
    </source>
</evidence>
<keyword evidence="2" id="KW-0119">Carbohydrate metabolism</keyword>
<dbReference type="Proteomes" id="UP001139286">
    <property type="component" value="Unassembled WGS sequence"/>
</dbReference>
<dbReference type="PROSITE" id="PS51257">
    <property type="entry name" value="PROKAR_LIPOPROTEIN"/>
    <property type="match status" value="1"/>
</dbReference>
<accession>A0A9X1I6B8</accession>
<sequence length="365" mass="41034">MKPIWLYFLIVILYSCKTTSTTINAEKSTIPLYVGTFTTKDSKGIYHFLFNTKTGALTNQKLAAETSSPNYMVYSKNRKHLYTANRSGNPDQPDFISAFNVNKNGTLTLINTQNSQGKSPCHVTINEEGTLISNTNYNGGTVSLYQINKDGGLTKAKQVFNHNAKNQTSHAHSSQFYKNELFVADLGRNAIYQYVLNEGEYKLQSEAIVNAVGNPGPRHFTISQNGTFIYVINEYENSITSIKRDDSNFKTIDLDTTLMSNTTEENFSADIHLSKNQKYLYVTNRGENTVAVFNRNTETGTIEKIQNISVEGDWPRNFTIDPTGTFLLVANRRSNNISVFKINQNNGQLSFLHDVKTPSPVFLLF</sequence>
<comment type="caution">
    <text evidence="3">The sequence shown here is derived from an EMBL/GenBank/DDBJ whole genome shotgun (WGS) entry which is preliminary data.</text>
</comment>
<dbReference type="InterPro" id="IPR015943">
    <property type="entry name" value="WD40/YVTN_repeat-like_dom_sf"/>
</dbReference>
<organism evidence="3 4">
    <name type="scientific">Neotamlana sargassicola</name>
    <dbReference type="NCBI Taxonomy" id="2883125"/>
    <lineage>
        <taxon>Bacteria</taxon>
        <taxon>Pseudomonadati</taxon>
        <taxon>Bacteroidota</taxon>
        <taxon>Flavobacteriia</taxon>
        <taxon>Flavobacteriales</taxon>
        <taxon>Flavobacteriaceae</taxon>
        <taxon>Neotamlana</taxon>
    </lineage>
</organism>
<dbReference type="GO" id="GO:0017057">
    <property type="term" value="F:6-phosphogluconolactonase activity"/>
    <property type="evidence" value="ECO:0007669"/>
    <property type="project" value="TreeGrafter"/>
</dbReference>
<evidence type="ECO:0000313" key="3">
    <source>
        <dbReference type="EMBL" id="MCB4807001.1"/>
    </source>
</evidence>
<dbReference type="RefSeq" id="WP_226694479.1">
    <property type="nucleotide sequence ID" value="NZ_JAJAPX010000001.1"/>
</dbReference>
<dbReference type="SUPFAM" id="SSF51004">
    <property type="entry name" value="C-terminal (heme d1) domain of cytochrome cd1-nitrite reductase"/>
    <property type="match status" value="1"/>
</dbReference>
<keyword evidence="2" id="KW-0313">Glucose metabolism</keyword>
<dbReference type="PANTHER" id="PTHR30344">
    <property type="entry name" value="6-PHOSPHOGLUCONOLACTONASE-RELATED"/>
    <property type="match status" value="1"/>
</dbReference>
<dbReference type="EMBL" id="JAJAPX010000001">
    <property type="protein sequence ID" value="MCB4807001.1"/>
    <property type="molecule type" value="Genomic_DNA"/>
</dbReference>
<name>A0A9X1I6B8_9FLAO</name>
<proteinExistence type="inferred from homology"/>
<gene>
    <name evidence="3" type="ORF">LG651_01975</name>
</gene>
<reference evidence="3" key="1">
    <citation type="submission" date="2021-10" db="EMBL/GenBank/DDBJ databases">
        <title>Tamlana sargassums sp. nov., and Tamlana laminarinivorans sp. nov., two new bacteria isolated from the brown alga.</title>
        <authorList>
            <person name="Li J."/>
        </authorList>
    </citation>
    <scope>NUCLEOTIDE SEQUENCE</scope>
    <source>
        <strain evidence="3">62-3</strain>
    </source>
</reference>
<dbReference type="Pfam" id="PF10282">
    <property type="entry name" value="Lactonase"/>
    <property type="match status" value="1"/>
</dbReference>
<dbReference type="PANTHER" id="PTHR30344:SF1">
    <property type="entry name" value="6-PHOSPHOGLUCONOLACTONASE"/>
    <property type="match status" value="1"/>
</dbReference>
<dbReference type="InterPro" id="IPR050282">
    <property type="entry name" value="Cycloisomerase_2"/>
</dbReference>
<dbReference type="InterPro" id="IPR019405">
    <property type="entry name" value="Lactonase_7-beta_prop"/>
</dbReference>
<dbReference type="Gene3D" id="2.130.10.10">
    <property type="entry name" value="YVTN repeat-like/Quinoprotein amine dehydrogenase"/>
    <property type="match status" value="1"/>
</dbReference>
<evidence type="ECO:0000256" key="1">
    <source>
        <dbReference type="ARBA" id="ARBA00005564"/>
    </source>
</evidence>
<protein>
    <submittedName>
        <fullName evidence="3">Lactonase family protein</fullName>
    </submittedName>
</protein>